<feature type="domain" description="ATPase AAA-3" evidence="3">
    <location>
        <begin position="43"/>
        <end position="173"/>
    </location>
</feature>
<dbReference type="FunFam" id="3.40.50.300:FF:000640">
    <property type="entry name" value="MoxR family ATPase"/>
    <property type="match status" value="1"/>
</dbReference>
<evidence type="ECO:0000259" key="4">
    <source>
        <dbReference type="Pfam" id="PF17863"/>
    </source>
</evidence>
<dbReference type="PANTHER" id="PTHR42759">
    <property type="entry name" value="MOXR FAMILY PROTEIN"/>
    <property type="match status" value="1"/>
</dbReference>
<organism evidence="5 6">
    <name type="scientific">Halobium salinum</name>
    <dbReference type="NCBI Taxonomy" id="1364940"/>
    <lineage>
        <taxon>Archaea</taxon>
        <taxon>Methanobacteriati</taxon>
        <taxon>Methanobacteriota</taxon>
        <taxon>Stenosarchaea group</taxon>
        <taxon>Halobacteria</taxon>
        <taxon>Halobacteriales</taxon>
        <taxon>Haloferacaceae</taxon>
        <taxon>Halobium</taxon>
    </lineage>
</organism>
<dbReference type="PIRSF" id="PIRSF002849">
    <property type="entry name" value="AAA_ATPase_chaperone_MoxR_prd"/>
    <property type="match status" value="1"/>
</dbReference>
<dbReference type="Pfam" id="PF17863">
    <property type="entry name" value="AAA_lid_2"/>
    <property type="match status" value="1"/>
</dbReference>
<evidence type="ECO:0000259" key="3">
    <source>
        <dbReference type="Pfam" id="PF07726"/>
    </source>
</evidence>
<dbReference type="PANTHER" id="PTHR42759:SF5">
    <property type="entry name" value="METHANOL DEHYDROGENASE REGULATOR"/>
    <property type="match status" value="1"/>
</dbReference>
<protein>
    <submittedName>
        <fullName evidence="5">AAA family ATPase</fullName>
    </submittedName>
</protein>
<accession>A0ABD5PHQ8</accession>
<evidence type="ECO:0000256" key="1">
    <source>
        <dbReference type="ARBA" id="ARBA00022741"/>
    </source>
</evidence>
<evidence type="ECO:0000313" key="6">
    <source>
        <dbReference type="Proteomes" id="UP001595921"/>
    </source>
</evidence>
<dbReference type="SUPFAM" id="SSF52540">
    <property type="entry name" value="P-loop containing nucleoside triphosphate hydrolases"/>
    <property type="match status" value="1"/>
</dbReference>
<dbReference type="RefSeq" id="WP_267619761.1">
    <property type="nucleotide sequence ID" value="NZ_JAODIW010000003.1"/>
</dbReference>
<dbReference type="InterPro" id="IPR027417">
    <property type="entry name" value="P-loop_NTPase"/>
</dbReference>
<dbReference type="InterPro" id="IPR041628">
    <property type="entry name" value="ChlI/MoxR_AAA_lid"/>
</dbReference>
<name>A0ABD5PHQ8_9EURY</name>
<comment type="caution">
    <text evidence="5">The sequence shown here is derived from an EMBL/GenBank/DDBJ whole genome shotgun (WGS) entry which is preliminary data.</text>
</comment>
<dbReference type="Proteomes" id="UP001595921">
    <property type="component" value="Unassembled WGS sequence"/>
</dbReference>
<keyword evidence="1" id="KW-0547">Nucleotide-binding</keyword>
<keyword evidence="2" id="KW-0067">ATP-binding</keyword>
<gene>
    <name evidence="5" type="ORF">ACFO0N_19685</name>
</gene>
<keyword evidence="6" id="KW-1185">Reference proteome</keyword>
<dbReference type="InterPro" id="IPR050764">
    <property type="entry name" value="CbbQ/NirQ/NorQ/GpvN"/>
</dbReference>
<dbReference type="CDD" id="cd00009">
    <property type="entry name" value="AAA"/>
    <property type="match status" value="1"/>
</dbReference>
<dbReference type="InterPro" id="IPR011703">
    <property type="entry name" value="ATPase_AAA-3"/>
</dbReference>
<dbReference type="Gene3D" id="1.10.8.80">
    <property type="entry name" value="Magnesium chelatase subunit I, C-Terminal domain"/>
    <property type="match status" value="1"/>
</dbReference>
<feature type="domain" description="ChlI/MoxR AAA lid" evidence="4">
    <location>
        <begin position="236"/>
        <end position="308"/>
    </location>
</feature>
<evidence type="ECO:0000313" key="5">
    <source>
        <dbReference type="EMBL" id="MFC4360175.1"/>
    </source>
</evidence>
<dbReference type="EMBL" id="JBHSDS010000014">
    <property type="protein sequence ID" value="MFC4360175.1"/>
    <property type="molecule type" value="Genomic_DNA"/>
</dbReference>
<sequence length="328" mass="35604">MTDTDVRAVAERTGRILDEVSGAVIIDRSTLETILTGFVARGHVLLEDVPGTGKTLTANSLATALGLSFSRIQFTPDLLPADVTGTHVFNEREREFEFQPGPIFSNVVLADEINRASPKTQSALLEAMAEGQVTVDGETRKLPDPFFVIATQNPVEQEGTFPLPEAQKDRFMVKTRLGYPDAEGELEIINRRADRTSRTPEASPVCTESEAAAIQHAPEAVHVEPDVRQYITDVARATRADSRVRTGVSPRGTQRLFEAARARAVVDGRDYVTPEDVKAVAPPVLAHRLVLTADARVGEVEKRDVVADILGQVEVPTVDYEASAAAGR</sequence>
<evidence type="ECO:0000256" key="2">
    <source>
        <dbReference type="ARBA" id="ARBA00022840"/>
    </source>
</evidence>
<dbReference type="Gene3D" id="3.40.50.300">
    <property type="entry name" value="P-loop containing nucleotide triphosphate hydrolases"/>
    <property type="match status" value="1"/>
</dbReference>
<reference evidence="5 6" key="1">
    <citation type="journal article" date="2019" name="Int. J. Syst. Evol. Microbiol.">
        <title>The Global Catalogue of Microorganisms (GCM) 10K type strain sequencing project: providing services to taxonomists for standard genome sequencing and annotation.</title>
        <authorList>
            <consortium name="The Broad Institute Genomics Platform"/>
            <consortium name="The Broad Institute Genome Sequencing Center for Infectious Disease"/>
            <person name="Wu L."/>
            <person name="Ma J."/>
        </authorList>
    </citation>
    <scope>NUCLEOTIDE SEQUENCE [LARGE SCALE GENOMIC DNA]</scope>
    <source>
        <strain evidence="5 6">CGMCC 1.12553</strain>
    </source>
</reference>
<dbReference type="Pfam" id="PF07726">
    <property type="entry name" value="AAA_3"/>
    <property type="match status" value="1"/>
</dbReference>
<proteinExistence type="predicted"/>
<dbReference type="GO" id="GO:0005524">
    <property type="term" value="F:ATP binding"/>
    <property type="evidence" value="ECO:0007669"/>
    <property type="project" value="UniProtKB-KW"/>
</dbReference>
<dbReference type="AlphaFoldDB" id="A0ABD5PHQ8"/>